<keyword evidence="2" id="KW-1185">Reference proteome</keyword>
<dbReference type="Proteomes" id="UP000027946">
    <property type="component" value="Unassembled WGS sequence"/>
</dbReference>
<sequence>MSNIIEKAKEVRQTLDKMELMDSMDENVKKFASSYPKAHIVLKCVNPNEDVDLTKEYEVTVEDIEFIAKAKKEATVTKLNELIKE</sequence>
<dbReference type="OrthoDB" id="9932948at2"/>
<dbReference type="RefSeq" id="WP_038267534.1">
    <property type="nucleotide sequence ID" value="NZ_FSRH01000004.1"/>
</dbReference>
<evidence type="ECO:0000313" key="2">
    <source>
        <dbReference type="Proteomes" id="UP000027946"/>
    </source>
</evidence>
<dbReference type="AlphaFoldDB" id="A0A069RHM1"/>
<gene>
    <name evidence="1" type="ORF">CLIT_23c00340</name>
</gene>
<dbReference type="eggNOG" id="ENOG50343S0">
    <property type="taxonomic scope" value="Bacteria"/>
</dbReference>
<reference evidence="1 2" key="1">
    <citation type="submission" date="2014-03" db="EMBL/GenBank/DDBJ databases">
        <title>Genome sequence of Clostridium litorale W6, DSM 5388.</title>
        <authorList>
            <person name="Poehlein A."/>
            <person name="Jagirdar A."/>
            <person name="Khonsari B."/>
            <person name="Chibani C.M."/>
            <person name="Gutierrez Gutierrez D.A."/>
            <person name="Davydova E."/>
            <person name="Alghaithi H.S."/>
            <person name="Nair K.P."/>
            <person name="Dhamotharan K."/>
            <person name="Chandran L."/>
            <person name="G W."/>
            <person name="Daniel R."/>
        </authorList>
    </citation>
    <scope>NUCLEOTIDE SEQUENCE [LARGE SCALE GENOMIC DNA]</scope>
    <source>
        <strain evidence="1 2">W6</strain>
    </source>
</reference>
<comment type="caution">
    <text evidence="1">The sequence shown here is derived from an EMBL/GenBank/DDBJ whole genome shotgun (WGS) entry which is preliminary data.</text>
</comment>
<protein>
    <submittedName>
        <fullName evidence="1">Uncharacterized protein</fullName>
    </submittedName>
</protein>
<evidence type="ECO:0000313" key="1">
    <source>
        <dbReference type="EMBL" id="KDR93762.1"/>
    </source>
</evidence>
<proteinExistence type="predicted"/>
<accession>A0A069RHM1</accession>
<organism evidence="1 2">
    <name type="scientific">Peptoclostridium litorale DSM 5388</name>
    <dbReference type="NCBI Taxonomy" id="1121324"/>
    <lineage>
        <taxon>Bacteria</taxon>
        <taxon>Bacillati</taxon>
        <taxon>Bacillota</taxon>
        <taxon>Clostridia</taxon>
        <taxon>Peptostreptococcales</taxon>
        <taxon>Peptoclostridiaceae</taxon>
        <taxon>Peptoclostridium</taxon>
    </lineage>
</organism>
<name>A0A069RHM1_PEPLI</name>
<dbReference type="EMBL" id="JJMM01000026">
    <property type="protein sequence ID" value="KDR93762.1"/>
    <property type="molecule type" value="Genomic_DNA"/>
</dbReference>